<evidence type="ECO:0000313" key="6">
    <source>
        <dbReference type="EMBL" id="CUH52887.1"/>
    </source>
</evidence>
<dbReference type="Pfam" id="PF00293">
    <property type="entry name" value="NUDIX"/>
    <property type="match status" value="1"/>
</dbReference>
<keyword evidence="7" id="KW-1185">Reference proteome</keyword>
<reference evidence="6 7" key="1">
    <citation type="submission" date="2015-09" db="EMBL/GenBank/DDBJ databases">
        <authorList>
            <consortium name="Swine Surveillance"/>
        </authorList>
    </citation>
    <scope>NUCLEOTIDE SEQUENCE [LARGE SCALE GENOMIC DNA]</scope>
    <source>
        <strain evidence="6 7">CECT 7688</strain>
    </source>
</reference>
<dbReference type="PROSITE" id="PS51462">
    <property type="entry name" value="NUDIX"/>
    <property type="match status" value="1"/>
</dbReference>
<dbReference type="STRING" id="321267.SHM7688_02334"/>
<evidence type="ECO:0000256" key="2">
    <source>
        <dbReference type="ARBA" id="ARBA00022723"/>
    </source>
</evidence>
<evidence type="ECO:0000259" key="5">
    <source>
        <dbReference type="PROSITE" id="PS51462"/>
    </source>
</evidence>
<dbReference type="Gene3D" id="3.90.79.10">
    <property type="entry name" value="Nucleoside Triphosphate Pyrophosphohydrolase"/>
    <property type="match status" value="1"/>
</dbReference>
<dbReference type="Proteomes" id="UP000054823">
    <property type="component" value="Unassembled WGS sequence"/>
</dbReference>
<dbReference type="AlphaFoldDB" id="A0A0P1FCQ5"/>
<evidence type="ECO:0000256" key="1">
    <source>
        <dbReference type="ARBA" id="ARBA00001946"/>
    </source>
</evidence>
<name>A0A0P1FCQ5_9RHOB</name>
<proteinExistence type="predicted"/>
<dbReference type="EMBL" id="CYPW01000024">
    <property type="protein sequence ID" value="CUH52887.1"/>
    <property type="molecule type" value="Genomic_DNA"/>
</dbReference>
<dbReference type="GO" id="GO:0046872">
    <property type="term" value="F:metal ion binding"/>
    <property type="evidence" value="ECO:0007669"/>
    <property type="project" value="UniProtKB-KW"/>
</dbReference>
<evidence type="ECO:0000313" key="7">
    <source>
        <dbReference type="Proteomes" id="UP000054823"/>
    </source>
</evidence>
<dbReference type="PANTHER" id="PTHR12629">
    <property type="entry name" value="DIPHOSPHOINOSITOL POLYPHOSPHATE PHOSPHOHYDROLASE"/>
    <property type="match status" value="1"/>
</dbReference>
<feature type="domain" description="Nudix hydrolase" evidence="5">
    <location>
        <begin position="20"/>
        <end position="152"/>
    </location>
</feature>
<keyword evidence="3" id="KW-0378">Hydrolase</keyword>
<dbReference type="GO" id="GO:0016462">
    <property type="term" value="F:pyrophosphatase activity"/>
    <property type="evidence" value="ECO:0007669"/>
    <property type="project" value="InterPro"/>
</dbReference>
<dbReference type="InterPro" id="IPR047198">
    <property type="entry name" value="DDP-like_NUDIX"/>
</dbReference>
<gene>
    <name evidence="6" type="ORF">SHM7688_02334</name>
</gene>
<dbReference type="PANTHER" id="PTHR12629:SF0">
    <property type="entry name" value="DIPHOSPHOINOSITOL-POLYPHOSPHATE DIPHOSPHATASE"/>
    <property type="match status" value="1"/>
</dbReference>
<comment type="cofactor">
    <cofactor evidence="1">
        <name>Mg(2+)</name>
        <dbReference type="ChEBI" id="CHEBI:18420"/>
    </cofactor>
</comment>
<dbReference type="SUPFAM" id="SSF55811">
    <property type="entry name" value="Nudix"/>
    <property type="match status" value="1"/>
</dbReference>
<sequence length="158" mass="18009">MGLLAPSATTAMIRKAEKAGKDMQFAALPYRIKKNKVQVLLITSRGTRQWLLPKGWPMTGIKPHKAAAQEAWEEAGVIGHAHKHGLGKYRYRKERGPRTGLKIRVMVFPLEVRKLAAHFPEAGQRDRIWLSPKKAAKRIRNPELAELVRNFDHKKLLH</sequence>
<dbReference type="InterPro" id="IPR000086">
    <property type="entry name" value="NUDIX_hydrolase_dom"/>
</dbReference>
<dbReference type="GO" id="GO:0005737">
    <property type="term" value="C:cytoplasm"/>
    <property type="evidence" value="ECO:0007669"/>
    <property type="project" value="TreeGrafter"/>
</dbReference>
<evidence type="ECO:0000256" key="4">
    <source>
        <dbReference type="ARBA" id="ARBA00022842"/>
    </source>
</evidence>
<dbReference type="InterPro" id="IPR015797">
    <property type="entry name" value="NUDIX_hydrolase-like_dom_sf"/>
</dbReference>
<protein>
    <submittedName>
        <fullName evidence="6">NUDIX domain protein</fullName>
    </submittedName>
</protein>
<keyword evidence="4" id="KW-0460">Magnesium</keyword>
<keyword evidence="2" id="KW-0479">Metal-binding</keyword>
<dbReference type="RefSeq" id="WP_223229205.1">
    <property type="nucleotide sequence ID" value="NZ_CYPW01000024.1"/>
</dbReference>
<dbReference type="CDD" id="cd04666">
    <property type="entry name" value="NUDIX_DIPP2_like_Nudt4"/>
    <property type="match status" value="1"/>
</dbReference>
<accession>A0A0P1FCQ5</accession>
<organism evidence="6 7">
    <name type="scientific">Shimia marina</name>
    <dbReference type="NCBI Taxonomy" id="321267"/>
    <lineage>
        <taxon>Bacteria</taxon>
        <taxon>Pseudomonadati</taxon>
        <taxon>Pseudomonadota</taxon>
        <taxon>Alphaproteobacteria</taxon>
        <taxon>Rhodobacterales</taxon>
        <taxon>Roseobacteraceae</taxon>
    </lineage>
</organism>
<evidence type="ECO:0000256" key="3">
    <source>
        <dbReference type="ARBA" id="ARBA00022801"/>
    </source>
</evidence>